<evidence type="ECO:0000256" key="3">
    <source>
        <dbReference type="ARBA" id="ARBA00023015"/>
    </source>
</evidence>
<dbReference type="Gene3D" id="1.10.10.10">
    <property type="entry name" value="Winged helix-like DNA-binding domain superfamily/Winged helix DNA-binding domain"/>
    <property type="match status" value="1"/>
</dbReference>
<organism evidence="10 11">
    <name type="scientific">Aquisphaera giovannonii</name>
    <dbReference type="NCBI Taxonomy" id="406548"/>
    <lineage>
        <taxon>Bacteria</taxon>
        <taxon>Pseudomonadati</taxon>
        <taxon>Planctomycetota</taxon>
        <taxon>Planctomycetia</taxon>
        <taxon>Isosphaerales</taxon>
        <taxon>Isosphaeraceae</taxon>
        <taxon>Aquisphaera</taxon>
    </lineage>
</organism>
<dbReference type="KEGG" id="agv:OJF2_48990"/>
<evidence type="ECO:0000256" key="2">
    <source>
        <dbReference type="ARBA" id="ARBA00022729"/>
    </source>
</evidence>
<sequence>MASAPNDVAAADLGRLFGAGTASGMTDRQLIDRLARKGGDRDEVDLALRAILDRHGSLVWGTCRQVLGNVPDAEDAFQATFLVLLRKAGSLSVSDSLGPWLHQVASRVSRRASSVRARDRARLAAAAGQPGSPGGDPAPATDRLLVLHGELDRLPDKYRMPLVLCHLQGKTHEEAARALRWPVGTLSGRLSRARSLLRSRLERRGWRSSGDIVGVLTPVCSRTIVPPDLVARAAGLTASFQAGLPAPLAIEGLTRGVLMTMLWNRCKGPAAALFTVVAMAGASSLSVRALGAGRAGGPSPDRPGPADAPVLVASAAPQTPSPGPQPEAARPDGVSNEDVTIAGSPAVVVRTVPEAGTGDVDPALKQIKVTFSKEMRDGNWSWVTISKPSFPEITGKIHYLDDHRTCVLPVKLEPGRTYAIWLNTTKFTNFKDRDRRPAVPYLLVFRTKA</sequence>
<dbReference type="Pfam" id="PF13205">
    <property type="entry name" value="Big_5"/>
    <property type="match status" value="1"/>
</dbReference>
<dbReference type="Pfam" id="PF08281">
    <property type="entry name" value="Sigma70_r4_2"/>
    <property type="match status" value="1"/>
</dbReference>
<comment type="similarity">
    <text evidence="1">Belongs to the sigma-70 factor family. ECF subfamily.</text>
</comment>
<feature type="region of interest" description="Disordered" evidence="6">
    <location>
        <begin position="314"/>
        <end position="335"/>
    </location>
</feature>
<evidence type="ECO:0000313" key="10">
    <source>
        <dbReference type="EMBL" id="QEH36338.1"/>
    </source>
</evidence>
<evidence type="ECO:0000256" key="6">
    <source>
        <dbReference type="SAM" id="MobiDB-lite"/>
    </source>
</evidence>
<keyword evidence="4" id="KW-0731">Sigma factor</keyword>
<dbReference type="InterPro" id="IPR013325">
    <property type="entry name" value="RNA_pol_sigma_r2"/>
</dbReference>
<keyword evidence="2" id="KW-0732">Signal</keyword>
<dbReference type="NCBIfam" id="TIGR02937">
    <property type="entry name" value="sigma70-ECF"/>
    <property type="match status" value="1"/>
</dbReference>
<dbReference type="Proteomes" id="UP000324233">
    <property type="component" value="Chromosome"/>
</dbReference>
<dbReference type="InterPro" id="IPR007627">
    <property type="entry name" value="RNA_pol_sigma70_r2"/>
</dbReference>
<dbReference type="CDD" id="cd06171">
    <property type="entry name" value="Sigma70_r4"/>
    <property type="match status" value="1"/>
</dbReference>
<evidence type="ECO:0000259" key="7">
    <source>
        <dbReference type="Pfam" id="PF04542"/>
    </source>
</evidence>
<evidence type="ECO:0000256" key="1">
    <source>
        <dbReference type="ARBA" id="ARBA00010641"/>
    </source>
</evidence>
<dbReference type="GO" id="GO:0016987">
    <property type="term" value="F:sigma factor activity"/>
    <property type="evidence" value="ECO:0007669"/>
    <property type="project" value="UniProtKB-KW"/>
</dbReference>
<reference evidence="10 11" key="1">
    <citation type="submission" date="2019-08" db="EMBL/GenBank/DDBJ databases">
        <title>Deep-cultivation of Planctomycetes and their phenomic and genomic characterization uncovers novel biology.</title>
        <authorList>
            <person name="Wiegand S."/>
            <person name="Jogler M."/>
            <person name="Boedeker C."/>
            <person name="Pinto D."/>
            <person name="Vollmers J."/>
            <person name="Rivas-Marin E."/>
            <person name="Kohn T."/>
            <person name="Peeters S.H."/>
            <person name="Heuer A."/>
            <person name="Rast P."/>
            <person name="Oberbeckmann S."/>
            <person name="Bunk B."/>
            <person name="Jeske O."/>
            <person name="Meyerdierks A."/>
            <person name="Storesund J.E."/>
            <person name="Kallscheuer N."/>
            <person name="Luecker S."/>
            <person name="Lage O.M."/>
            <person name="Pohl T."/>
            <person name="Merkel B.J."/>
            <person name="Hornburger P."/>
            <person name="Mueller R.-W."/>
            <person name="Bruemmer F."/>
            <person name="Labrenz M."/>
            <person name="Spormann A.M."/>
            <person name="Op den Camp H."/>
            <person name="Overmann J."/>
            <person name="Amann R."/>
            <person name="Jetten M.S.M."/>
            <person name="Mascher T."/>
            <person name="Medema M.H."/>
            <person name="Devos D.P."/>
            <person name="Kaster A.-K."/>
            <person name="Ovreas L."/>
            <person name="Rohde M."/>
            <person name="Galperin M.Y."/>
            <person name="Jogler C."/>
        </authorList>
    </citation>
    <scope>NUCLEOTIDE SEQUENCE [LARGE SCALE GENOMIC DNA]</scope>
    <source>
        <strain evidence="10 11">OJF2</strain>
    </source>
</reference>
<dbReference type="SUPFAM" id="SSF88659">
    <property type="entry name" value="Sigma3 and sigma4 domains of RNA polymerase sigma factors"/>
    <property type="match status" value="1"/>
</dbReference>
<evidence type="ECO:0000259" key="9">
    <source>
        <dbReference type="Pfam" id="PF13205"/>
    </source>
</evidence>
<dbReference type="PANTHER" id="PTHR43133:SF51">
    <property type="entry name" value="RNA POLYMERASE SIGMA FACTOR"/>
    <property type="match status" value="1"/>
</dbReference>
<dbReference type="OrthoDB" id="291597at2"/>
<feature type="domain" description="RNA polymerase sigma-70 region 2" evidence="7">
    <location>
        <begin position="53"/>
        <end position="112"/>
    </location>
</feature>
<dbReference type="InterPro" id="IPR014284">
    <property type="entry name" value="RNA_pol_sigma-70_dom"/>
</dbReference>
<dbReference type="InterPro" id="IPR036388">
    <property type="entry name" value="WH-like_DNA-bd_sf"/>
</dbReference>
<dbReference type="InterPro" id="IPR032812">
    <property type="entry name" value="SbsA_Ig"/>
</dbReference>
<evidence type="ECO:0000256" key="5">
    <source>
        <dbReference type="ARBA" id="ARBA00023163"/>
    </source>
</evidence>
<dbReference type="GO" id="GO:0003677">
    <property type="term" value="F:DNA binding"/>
    <property type="evidence" value="ECO:0007669"/>
    <property type="project" value="InterPro"/>
</dbReference>
<dbReference type="InterPro" id="IPR013249">
    <property type="entry name" value="RNA_pol_sigma70_r4_t2"/>
</dbReference>
<evidence type="ECO:0000256" key="4">
    <source>
        <dbReference type="ARBA" id="ARBA00023082"/>
    </source>
</evidence>
<evidence type="ECO:0000259" key="8">
    <source>
        <dbReference type="Pfam" id="PF08281"/>
    </source>
</evidence>
<dbReference type="InterPro" id="IPR039425">
    <property type="entry name" value="RNA_pol_sigma-70-like"/>
</dbReference>
<dbReference type="SUPFAM" id="SSF88946">
    <property type="entry name" value="Sigma2 domain of RNA polymerase sigma factors"/>
    <property type="match status" value="1"/>
</dbReference>
<dbReference type="RefSeq" id="WP_148596032.1">
    <property type="nucleotide sequence ID" value="NZ_CP042997.1"/>
</dbReference>
<feature type="region of interest" description="Disordered" evidence="6">
    <location>
        <begin position="121"/>
        <end position="141"/>
    </location>
</feature>
<proteinExistence type="inferred from homology"/>
<dbReference type="AlphaFoldDB" id="A0A5B9W6Z3"/>
<dbReference type="Gene3D" id="1.10.1740.10">
    <property type="match status" value="1"/>
</dbReference>
<dbReference type="PANTHER" id="PTHR43133">
    <property type="entry name" value="RNA POLYMERASE ECF-TYPE SIGMA FACTO"/>
    <property type="match status" value="1"/>
</dbReference>
<keyword evidence="5" id="KW-0804">Transcription</keyword>
<evidence type="ECO:0000313" key="11">
    <source>
        <dbReference type="Proteomes" id="UP000324233"/>
    </source>
</evidence>
<gene>
    <name evidence="10" type="primary">sigW_13</name>
    <name evidence="10" type="ORF">OJF2_48990</name>
</gene>
<accession>A0A5B9W6Z3</accession>
<feature type="domain" description="SbsA Ig-like" evidence="9">
    <location>
        <begin position="345"/>
        <end position="434"/>
    </location>
</feature>
<keyword evidence="11" id="KW-1185">Reference proteome</keyword>
<keyword evidence="3" id="KW-0805">Transcription regulation</keyword>
<dbReference type="Pfam" id="PF04542">
    <property type="entry name" value="Sigma70_r2"/>
    <property type="match status" value="1"/>
</dbReference>
<name>A0A5B9W6Z3_9BACT</name>
<protein>
    <submittedName>
        <fullName evidence="10">ECF RNA polymerase sigma factor SigW</fullName>
    </submittedName>
</protein>
<dbReference type="InterPro" id="IPR013324">
    <property type="entry name" value="RNA_pol_sigma_r3/r4-like"/>
</dbReference>
<feature type="domain" description="RNA polymerase sigma factor 70 region 4 type 2" evidence="8">
    <location>
        <begin position="147"/>
        <end position="196"/>
    </location>
</feature>
<feature type="compositionally biased region" description="Low complexity" evidence="6">
    <location>
        <begin position="123"/>
        <end position="140"/>
    </location>
</feature>
<dbReference type="EMBL" id="CP042997">
    <property type="protein sequence ID" value="QEH36338.1"/>
    <property type="molecule type" value="Genomic_DNA"/>
</dbReference>
<dbReference type="GO" id="GO:0006352">
    <property type="term" value="P:DNA-templated transcription initiation"/>
    <property type="evidence" value="ECO:0007669"/>
    <property type="project" value="InterPro"/>
</dbReference>